<dbReference type="Pfam" id="PF13359">
    <property type="entry name" value="DDE_Tnp_4"/>
    <property type="match status" value="1"/>
</dbReference>
<evidence type="ECO:0000259" key="3">
    <source>
        <dbReference type="Pfam" id="PF13359"/>
    </source>
</evidence>
<comment type="cofactor">
    <cofactor evidence="1">
        <name>a divalent metal cation</name>
        <dbReference type="ChEBI" id="CHEBI:60240"/>
    </cofactor>
</comment>
<dbReference type="AlphaFoldDB" id="A0A086TIC8"/>
<feature type="domain" description="DDE Tnp4" evidence="3">
    <location>
        <begin position="39"/>
        <end position="151"/>
    </location>
</feature>
<name>A0A086TIC8_9FUNG</name>
<evidence type="ECO:0000256" key="1">
    <source>
        <dbReference type="ARBA" id="ARBA00001968"/>
    </source>
</evidence>
<dbReference type="OrthoDB" id="2434123at2759"/>
<dbReference type="EMBL" id="KN042470">
    <property type="protein sequence ID" value="KFH61705.1"/>
    <property type="molecule type" value="Genomic_DNA"/>
</dbReference>
<evidence type="ECO:0000313" key="5">
    <source>
        <dbReference type="Proteomes" id="UP000243308"/>
    </source>
</evidence>
<reference evidence="4 5" key="1">
    <citation type="submission" date="2011-02" db="EMBL/GenBank/DDBJ databases">
        <title>The Genome Sequence of Mortierella verticillata NRRL 6337.</title>
        <authorList>
            <consortium name="The Broad Institute Genome Sequencing Platform"/>
            <person name="Russ C."/>
            <person name="Cuomo C."/>
            <person name="Burger G."/>
            <person name="Gray M.W."/>
            <person name="Holland P.W.H."/>
            <person name="King N."/>
            <person name="Lang F.B.F."/>
            <person name="Roger A.J."/>
            <person name="Ruiz-Trillo I."/>
            <person name="Young S.K."/>
            <person name="Zeng Q."/>
            <person name="Gargeya S."/>
            <person name="Alvarado L."/>
            <person name="Berlin A."/>
            <person name="Chapman S.B."/>
            <person name="Chen Z."/>
            <person name="Freedman E."/>
            <person name="Gellesch M."/>
            <person name="Goldberg J."/>
            <person name="Griggs A."/>
            <person name="Gujja S."/>
            <person name="Heilman E."/>
            <person name="Heiman D."/>
            <person name="Howarth C."/>
            <person name="Mehta T."/>
            <person name="Neiman D."/>
            <person name="Pearson M."/>
            <person name="Roberts A."/>
            <person name="Saif S."/>
            <person name="Shea T."/>
            <person name="Shenoy N."/>
            <person name="Sisk P."/>
            <person name="Stolte C."/>
            <person name="Sykes S."/>
            <person name="White J."/>
            <person name="Yandava C."/>
            <person name="Haas B."/>
            <person name="Nusbaum C."/>
            <person name="Birren B."/>
        </authorList>
    </citation>
    <scope>NUCLEOTIDE SEQUENCE [LARGE SCALE GENOMIC DNA]</scope>
    <source>
        <strain evidence="4 5">NRRL 6337</strain>
    </source>
</reference>
<proteinExistence type="predicted"/>
<keyword evidence="2" id="KW-0479">Metal-binding</keyword>
<keyword evidence="5" id="KW-1185">Reference proteome</keyword>
<dbReference type="GO" id="GO:0046872">
    <property type="term" value="F:metal ion binding"/>
    <property type="evidence" value="ECO:0007669"/>
    <property type="project" value="UniProtKB-KW"/>
</dbReference>
<dbReference type="InterPro" id="IPR027806">
    <property type="entry name" value="HARBI1_dom"/>
</dbReference>
<evidence type="ECO:0000313" key="4">
    <source>
        <dbReference type="EMBL" id="KFH61705.1"/>
    </source>
</evidence>
<protein>
    <recommendedName>
        <fullName evidence="3">DDE Tnp4 domain-containing protein</fullName>
    </recommendedName>
</protein>
<accession>A0A086TIC8</accession>
<sequence>RWRQRLFWDPIRLNPEKLEDFHLAIRRQNAPCLSSFAFIDGTIRAVCHPIEGQERIYNGHKHVHAMKYQSVATPDGIIVHLSGPYAGNRHDSRLFEMSGLAPILWTHAKGDQNCQLTLYGDPAYTVSDIMQRPFHTAGISHEEKLYNEHMSK</sequence>
<organism evidence="4 5">
    <name type="scientific">Podila verticillata NRRL 6337</name>
    <dbReference type="NCBI Taxonomy" id="1069443"/>
    <lineage>
        <taxon>Eukaryota</taxon>
        <taxon>Fungi</taxon>
        <taxon>Fungi incertae sedis</taxon>
        <taxon>Mucoromycota</taxon>
        <taxon>Mortierellomycotina</taxon>
        <taxon>Mortierellomycetes</taxon>
        <taxon>Mortierellales</taxon>
        <taxon>Mortierellaceae</taxon>
        <taxon>Podila</taxon>
    </lineage>
</organism>
<feature type="non-terminal residue" evidence="4">
    <location>
        <position position="152"/>
    </location>
</feature>
<evidence type="ECO:0000256" key="2">
    <source>
        <dbReference type="ARBA" id="ARBA00022723"/>
    </source>
</evidence>
<dbReference type="Proteomes" id="UP000243308">
    <property type="component" value="Unassembled WGS sequence"/>
</dbReference>
<feature type="non-terminal residue" evidence="4">
    <location>
        <position position="1"/>
    </location>
</feature>
<gene>
    <name evidence="4" type="ORF">MVEG_12457</name>
</gene>